<protein>
    <submittedName>
        <fullName evidence="5">Uncharacterized protein LOC114326416 isoform X1</fullName>
    </submittedName>
</protein>
<dbReference type="RefSeq" id="XP_028130582.1">
    <property type="nucleotide sequence ID" value="XM_028274781.1"/>
</dbReference>
<feature type="region of interest" description="Disordered" evidence="1">
    <location>
        <begin position="664"/>
        <end position="786"/>
    </location>
</feature>
<keyword evidence="2" id="KW-1133">Transmembrane helix</keyword>
<feature type="region of interest" description="Disordered" evidence="1">
    <location>
        <begin position="599"/>
        <end position="635"/>
    </location>
</feature>
<dbReference type="GeneID" id="114326416"/>
<gene>
    <name evidence="5" type="primary">LOC114326416</name>
</gene>
<organism evidence="5">
    <name type="scientific">Diabrotica virgifera virgifera</name>
    <name type="common">western corn rootworm</name>
    <dbReference type="NCBI Taxonomy" id="50390"/>
    <lineage>
        <taxon>Eukaryota</taxon>
        <taxon>Metazoa</taxon>
        <taxon>Ecdysozoa</taxon>
        <taxon>Arthropoda</taxon>
        <taxon>Hexapoda</taxon>
        <taxon>Insecta</taxon>
        <taxon>Pterygota</taxon>
        <taxon>Neoptera</taxon>
        <taxon>Endopterygota</taxon>
        <taxon>Coleoptera</taxon>
        <taxon>Polyphaga</taxon>
        <taxon>Cucujiformia</taxon>
        <taxon>Chrysomeloidea</taxon>
        <taxon>Chrysomelidae</taxon>
        <taxon>Galerucinae</taxon>
        <taxon>Diabroticina</taxon>
        <taxon>Diabroticites</taxon>
        <taxon>Diabrotica</taxon>
    </lineage>
</organism>
<keyword evidence="2" id="KW-0472">Membrane</keyword>
<reference evidence="5" key="1">
    <citation type="submission" date="2025-04" db="UniProtKB">
        <authorList>
            <consortium name="RefSeq"/>
        </authorList>
    </citation>
    <scope>IDENTIFICATION</scope>
    <source>
        <tissue evidence="5">Whole insect</tissue>
    </source>
</reference>
<feature type="compositionally biased region" description="Polar residues" evidence="1">
    <location>
        <begin position="736"/>
        <end position="751"/>
    </location>
</feature>
<feature type="compositionally biased region" description="Basic and acidic residues" evidence="1">
    <location>
        <begin position="613"/>
        <end position="633"/>
    </location>
</feature>
<feature type="compositionally biased region" description="Basic and acidic residues" evidence="1">
    <location>
        <begin position="695"/>
        <end position="718"/>
    </location>
</feature>
<dbReference type="AlphaFoldDB" id="A0A6P7F6W1"/>
<accession>A0A6P7F6W1</accession>
<name>A0A6P7F6W1_DIAVI</name>
<keyword evidence="4" id="KW-1185">Reference proteome</keyword>
<dbReference type="EnsemblMetazoa" id="XM_028274781.2">
    <property type="protein sequence ID" value="XP_028130582.1"/>
    <property type="gene ID" value="LOC114326416"/>
</dbReference>
<feature type="compositionally biased region" description="Polar residues" evidence="1">
    <location>
        <begin position="664"/>
        <end position="673"/>
    </location>
</feature>
<dbReference type="Proteomes" id="UP001652700">
    <property type="component" value="Unplaced"/>
</dbReference>
<keyword evidence="2" id="KW-0812">Transmembrane</keyword>
<reference evidence="3" key="2">
    <citation type="submission" date="2025-05" db="UniProtKB">
        <authorList>
            <consortium name="EnsemblMetazoa"/>
        </authorList>
    </citation>
    <scope>IDENTIFICATION</scope>
</reference>
<evidence type="ECO:0000256" key="1">
    <source>
        <dbReference type="SAM" id="MobiDB-lite"/>
    </source>
</evidence>
<sequence>MLQTNFNQSFKTDTVFVMSHLPIFIFIYILTVVKATPKIKPCDDPNESINGVGTVLFTPADVYKQCWSLEEIAILTTRMILEDLLPDVTVFNIDSNAFVDDIVSYFRLLIEVVKTATTGRKKRVTLLALTDLLGGYLQYAVLPLARYAFYAGFIDYTSMEKLIQLFEEIKWFLRTNGQGWPKPLKTTPQLTIEPINFETEAPKTPSCCSQLFYMESEQSSQGENSTATTEIIFPLPFFDSRVRPSAVAVPFRRFTLRNIESRRASHIILKFFIAATTCLNERKSSKATTLKFHNSFFGWLNRDVLTKIEDDKFYSAFGGILRIEETLKAMGAVSDESTCIPEGEQEILVPEAGVSHKHFTSSVILIVMLVIILLWFLIGTIFICLRMRRSQKKQDEKDQTKSNPTSSSSLGTSKWSLFSKSKSDRSVEGKCKCSSKTSASAFSSSYTSDYDLEERIKKRKQKQRDKAVTICYPPYLGENLYMEKNRPAVIDTQTTMKKLPSIEEISEVTTENRSQHRKLEGADNSVHIQEQSRKHGTTTPAQNIRYATRCPNINYASSSTSKLRKKKQPPGGMIIDECWCDILRGEDGEIESVTLDESFPGVEDDMKGVQQRRSTDKTRVNENSTRKTSHEDNTNYSKGMVVLKHSSTEKSRSGEMPPILSVTFSGETDQSGQKLGEPGEDSQAAFDARYGVNSDYHEQRNHDHTVADLSYEHYRPEESTAEETSEANTDKERISTHQNACHSSLTGTYSKQMKDGRPFIFGYDLETSSSSDLSEEETDLKTSTSK</sequence>
<dbReference type="OrthoDB" id="6614503at2759"/>
<feature type="transmembrane region" description="Helical" evidence="2">
    <location>
        <begin position="12"/>
        <end position="33"/>
    </location>
</feature>
<proteinExistence type="predicted"/>
<evidence type="ECO:0000313" key="4">
    <source>
        <dbReference type="Proteomes" id="UP001652700"/>
    </source>
</evidence>
<dbReference type="InParanoid" id="A0A6P7F6W1"/>
<evidence type="ECO:0000313" key="3">
    <source>
        <dbReference type="EnsemblMetazoa" id="XP_028130582.1"/>
    </source>
</evidence>
<dbReference type="KEGG" id="dvv:114326416"/>
<feature type="compositionally biased region" description="Low complexity" evidence="1">
    <location>
        <begin position="401"/>
        <end position="414"/>
    </location>
</feature>
<evidence type="ECO:0000256" key="2">
    <source>
        <dbReference type="SAM" id="Phobius"/>
    </source>
</evidence>
<feature type="region of interest" description="Disordered" evidence="1">
    <location>
        <begin position="393"/>
        <end position="414"/>
    </location>
</feature>
<feature type="transmembrane region" description="Helical" evidence="2">
    <location>
        <begin position="363"/>
        <end position="385"/>
    </location>
</feature>
<evidence type="ECO:0000313" key="5">
    <source>
        <dbReference type="RefSeq" id="XP_028130582.1"/>
    </source>
</evidence>